<dbReference type="EMBL" id="JAUCMV010000005">
    <property type="protein sequence ID" value="KAK0393662.1"/>
    <property type="molecule type" value="Genomic_DNA"/>
</dbReference>
<name>A0AA39LDX4_9BILA</name>
<evidence type="ECO:0008006" key="5">
    <source>
        <dbReference type="Google" id="ProtNLM"/>
    </source>
</evidence>
<evidence type="ECO:0000256" key="2">
    <source>
        <dbReference type="SAM" id="MobiDB-lite"/>
    </source>
</evidence>
<dbReference type="CDD" id="cd14686">
    <property type="entry name" value="bZIP"/>
    <property type="match status" value="1"/>
</dbReference>
<evidence type="ECO:0000256" key="1">
    <source>
        <dbReference type="SAM" id="Coils"/>
    </source>
</evidence>
<evidence type="ECO:0000313" key="3">
    <source>
        <dbReference type="EMBL" id="KAK0393662.1"/>
    </source>
</evidence>
<gene>
    <name evidence="3" type="ORF">QR680_000342</name>
</gene>
<keyword evidence="1" id="KW-0175">Coiled coil</keyword>
<feature type="region of interest" description="Disordered" evidence="2">
    <location>
        <begin position="1"/>
        <end position="26"/>
    </location>
</feature>
<protein>
    <recommendedName>
        <fullName evidence="5">BZIP domain-containing protein</fullName>
    </recommendedName>
</protein>
<feature type="compositionally biased region" description="Basic and acidic residues" evidence="2">
    <location>
        <begin position="17"/>
        <end position="26"/>
    </location>
</feature>
<sequence length="129" mass="15467">MNSIDVDKKPKPRGRPKKDEVYTDKPPKLVQKRLYARKYRERIRDQVKDLENERDFYKKLVEFLQSEQTRYCPSCQQPIWQPESPAVYMYPEAVQTQIRTNTPPAVSCAWQMQQQAMAQSPMWLHQNTY</sequence>
<keyword evidence="4" id="KW-1185">Reference proteome</keyword>
<accession>A0AA39LDX4</accession>
<comment type="caution">
    <text evidence="3">The sequence shown here is derived from an EMBL/GenBank/DDBJ whole genome shotgun (WGS) entry which is preliminary data.</text>
</comment>
<reference evidence="3" key="1">
    <citation type="submission" date="2023-06" db="EMBL/GenBank/DDBJ databases">
        <title>Genomic analysis of the entomopathogenic nematode Steinernema hermaphroditum.</title>
        <authorList>
            <person name="Schwarz E.M."/>
            <person name="Heppert J.K."/>
            <person name="Baniya A."/>
            <person name="Schwartz H.T."/>
            <person name="Tan C.-H."/>
            <person name="Antoshechkin I."/>
            <person name="Sternberg P.W."/>
            <person name="Goodrich-Blair H."/>
            <person name="Dillman A.R."/>
        </authorList>
    </citation>
    <scope>NUCLEOTIDE SEQUENCE</scope>
    <source>
        <strain evidence="3">PS9179</strain>
        <tissue evidence="3">Whole animal</tissue>
    </source>
</reference>
<organism evidence="3 4">
    <name type="scientific">Steinernema hermaphroditum</name>
    <dbReference type="NCBI Taxonomy" id="289476"/>
    <lineage>
        <taxon>Eukaryota</taxon>
        <taxon>Metazoa</taxon>
        <taxon>Ecdysozoa</taxon>
        <taxon>Nematoda</taxon>
        <taxon>Chromadorea</taxon>
        <taxon>Rhabditida</taxon>
        <taxon>Tylenchina</taxon>
        <taxon>Panagrolaimomorpha</taxon>
        <taxon>Strongyloidoidea</taxon>
        <taxon>Steinernematidae</taxon>
        <taxon>Steinernema</taxon>
    </lineage>
</organism>
<feature type="coiled-coil region" evidence="1">
    <location>
        <begin position="40"/>
        <end position="67"/>
    </location>
</feature>
<proteinExistence type="predicted"/>
<dbReference type="Proteomes" id="UP001175271">
    <property type="component" value="Unassembled WGS sequence"/>
</dbReference>
<evidence type="ECO:0000313" key="4">
    <source>
        <dbReference type="Proteomes" id="UP001175271"/>
    </source>
</evidence>
<dbReference type="AlphaFoldDB" id="A0AA39LDX4"/>